<evidence type="ECO:0000313" key="2">
    <source>
        <dbReference type="EMBL" id="MBP3955472.1"/>
    </source>
</evidence>
<evidence type="ECO:0000256" key="1">
    <source>
        <dbReference type="SAM" id="Phobius"/>
    </source>
</evidence>
<dbReference type="Proteomes" id="UP000676565">
    <property type="component" value="Unassembled WGS sequence"/>
</dbReference>
<sequence>MNDPIMQLALLACGAMLVWYFYMLTCRPEQFGKLMDKHMEWNKARHERNKGVARGAARAVLFGIKLWKR</sequence>
<keyword evidence="1" id="KW-0472">Membrane</keyword>
<proteinExistence type="predicted"/>
<reference evidence="2 3" key="1">
    <citation type="submission" date="2021-04" db="EMBL/GenBank/DDBJ databases">
        <authorList>
            <person name="Ivanova A."/>
        </authorList>
    </citation>
    <scope>NUCLEOTIDE SEQUENCE [LARGE SCALE GENOMIC DNA]</scope>
    <source>
        <strain evidence="2 3">G18</strain>
    </source>
</reference>
<organism evidence="2 3">
    <name type="scientific">Gemmata palustris</name>
    <dbReference type="NCBI Taxonomy" id="2822762"/>
    <lineage>
        <taxon>Bacteria</taxon>
        <taxon>Pseudomonadati</taxon>
        <taxon>Planctomycetota</taxon>
        <taxon>Planctomycetia</taxon>
        <taxon>Gemmatales</taxon>
        <taxon>Gemmataceae</taxon>
        <taxon>Gemmata</taxon>
    </lineage>
</organism>
<evidence type="ECO:0000313" key="3">
    <source>
        <dbReference type="Proteomes" id="UP000676565"/>
    </source>
</evidence>
<keyword evidence="3" id="KW-1185">Reference proteome</keyword>
<dbReference type="EMBL" id="JAGKQQ010000001">
    <property type="protein sequence ID" value="MBP3955472.1"/>
    <property type="molecule type" value="Genomic_DNA"/>
</dbReference>
<keyword evidence="1" id="KW-1133">Transmembrane helix</keyword>
<accession>A0ABS5BP48</accession>
<dbReference type="RefSeq" id="WP_210653549.1">
    <property type="nucleotide sequence ID" value="NZ_JAGKQQ010000001.1"/>
</dbReference>
<name>A0ABS5BP48_9BACT</name>
<gene>
    <name evidence="2" type="ORF">J8F10_09280</name>
</gene>
<protein>
    <submittedName>
        <fullName evidence="2">Uncharacterized protein</fullName>
    </submittedName>
</protein>
<feature type="transmembrane region" description="Helical" evidence="1">
    <location>
        <begin position="6"/>
        <end position="25"/>
    </location>
</feature>
<comment type="caution">
    <text evidence="2">The sequence shown here is derived from an EMBL/GenBank/DDBJ whole genome shotgun (WGS) entry which is preliminary data.</text>
</comment>
<keyword evidence="1" id="KW-0812">Transmembrane</keyword>